<keyword evidence="1" id="KW-1185">Reference proteome</keyword>
<gene>
    <name evidence="2" type="primary">Gjd4</name>
</gene>
<name>A0AC58L303_CASCN</name>
<proteinExistence type="predicted"/>
<evidence type="ECO:0000313" key="2">
    <source>
        <dbReference type="RefSeq" id="XP_073911524.1"/>
    </source>
</evidence>
<dbReference type="Proteomes" id="UP001732720">
    <property type="component" value="Chromosome 15"/>
</dbReference>
<evidence type="ECO:0000313" key="1">
    <source>
        <dbReference type="Proteomes" id="UP001732720"/>
    </source>
</evidence>
<reference evidence="2" key="1">
    <citation type="submission" date="2025-08" db="UniProtKB">
        <authorList>
            <consortium name="RefSeq"/>
        </authorList>
    </citation>
    <scope>IDENTIFICATION</scope>
</reference>
<dbReference type="RefSeq" id="XP_073911524.1">
    <property type="nucleotide sequence ID" value="XM_074055423.1"/>
</dbReference>
<accession>A0AC58L303</accession>
<organism evidence="1 2">
    <name type="scientific">Castor canadensis</name>
    <name type="common">American beaver</name>
    <dbReference type="NCBI Taxonomy" id="51338"/>
    <lineage>
        <taxon>Eukaryota</taxon>
        <taxon>Metazoa</taxon>
        <taxon>Chordata</taxon>
        <taxon>Craniata</taxon>
        <taxon>Vertebrata</taxon>
        <taxon>Euteleostomi</taxon>
        <taxon>Mammalia</taxon>
        <taxon>Eutheria</taxon>
        <taxon>Euarchontoglires</taxon>
        <taxon>Glires</taxon>
        <taxon>Rodentia</taxon>
        <taxon>Castorimorpha</taxon>
        <taxon>Castoridae</taxon>
        <taxon>Castor</taxon>
    </lineage>
</organism>
<protein>
    <submittedName>
        <fullName evidence="2">Gap junction delta-4 protein</fullName>
    </submittedName>
</protein>
<sequence length="391" mass="41921">MENVDLMGFLVITLNCNVTIVGKIWLIFTVLLRTLVVVLAGYPIYQDEQERFVCNTLQPGCTNVCYDIFSPVSHLRFWLIQSVSVLLPYAVFSVYVLHRAAQLALLEACGSHPGARGHHPSEGSSGPRSAGRTLSVPDFSLAYIVHLFLRSLMEAGFGALHYLLFGFSVPKRFSCTRSPCSSVVDCYVSRPTEKFIMMLFIGAASALSFLLGAADLIASVRRRTRRRPGPAQGAPSSSIPSEHATRMSLPGHAEGPGTSQSLGTRPGQRAEDGGWEGVRVATVPGEWSGGQGTNSPSGKSGVSGQVEFPDEEESEVMSSASDKLAMGPRGGVHKAATQDPRSHGRARSGEQLSAFPGHLAGHYSSSQLQSPGRLAISGSAPHLRTKKSEWV</sequence>